<evidence type="ECO:0000313" key="1">
    <source>
        <dbReference type="EMBL" id="ORX60212.1"/>
    </source>
</evidence>
<protein>
    <submittedName>
        <fullName evidence="1">Uncharacterized protein</fullName>
    </submittedName>
</protein>
<gene>
    <name evidence="1" type="ORF">BCR36DRAFT_579668</name>
</gene>
<dbReference type="OrthoDB" id="2135433at2759"/>
<dbReference type="AlphaFoldDB" id="A0A1Y1VNK1"/>
<accession>A0A1Y1VNK1</accession>
<reference evidence="1 2" key="1">
    <citation type="submission" date="2016-08" db="EMBL/GenBank/DDBJ databases">
        <title>Genomes of anaerobic fungi encode conserved fungal cellulosomes for biomass hydrolysis.</title>
        <authorList>
            <consortium name="DOE Joint Genome Institute"/>
            <person name="Haitjema C.H."/>
            <person name="Gilmore S.P."/>
            <person name="Henske J.K."/>
            <person name="Solomon K.V."/>
            <person name="De Groot R."/>
            <person name="Kuo A."/>
            <person name="Mondo S.J."/>
            <person name="Salamov A.A."/>
            <person name="Labutti K."/>
            <person name="Zhao Z."/>
            <person name="Chiniquy J."/>
            <person name="Barry K."/>
            <person name="Brewer H.M."/>
            <person name="Purvine S.O."/>
            <person name="Wright A.T."/>
            <person name="Boxma B."/>
            <person name="Van Alen T."/>
            <person name="Hackstein J.H."/>
            <person name="Baker S.E."/>
            <person name="Grigoriev I.V."/>
            <person name="O'Malley M.A."/>
        </authorList>
    </citation>
    <scope>NUCLEOTIDE SEQUENCE [LARGE SCALE GENOMIC DNA]</scope>
    <source>
        <strain evidence="2">finn</strain>
    </source>
</reference>
<evidence type="ECO:0000313" key="2">
    <source>
        <dbReference type="Proteomes" id="UP000193719"/>
    </source>
</evidence>
<name>A0A1Y1VNK1_9FUNG</name>
<comment type="caution">
    <text evidence="1">The sequence shown here is derived from an EMBL/GenBank/DDBJ whole genome shotgun (WGS) entry which is preliminary data.</text>
</comment>
<sequence length="185" mass="21362">MDLDSHSNSYGSGYCNLAFICRKDINCVAEFKEDILFNDNTHNYLSTQTYDLKEGFSKIENDLYVSSCDVNNIDKYKINIENNDCKSNINCYSDECQNGICISDANNPTYYCYLHYPDTNKAPIVKCAIIDQLKCDNNKCSSNFCNYFKKNEILTEAEIDGGYRDLNTNLFINIFHFLNYFIILS</sequence>
<reference evidence="1 2" key="2">
    <citation type="submission" date="2016-08" db="EMBL/GenBank/DDBJ databases">
        <title>Pervasive Adenine N6-methylation of Active Genes in Fungi.</title>
        <authorList>
            <consortium name="DOE Joint Genome Institute"/>
            <person name="Mondo S.J."/>
            <person name="Dannebaum R.O."/>
            <person name="Kuo R.C."/>
            <person name="Labutti K."/>
            <person name="Haridas S."/>
            <person name="Kuo A."/>
            <person name="Salamov A."/>
            <person name="Ahrendt S.R."/>
            <person name="Lipzen A."/>
            <person name="Sullivan W."/>
            <person name="Andreopoulos W.B."/>
            <person name="Clum A."/>
            <person name="Lindquist E."/>
            <person name="Daum C."/>
            <person name="Ramamoorthy G.K."/>
            <person name="Gryganskyi A."/>
            <person name="Culley D."/>
            <person name="Magnuson J.K."/>
            <person name="James T.Y."/>
            <person name="O'Malley M.A."/>
            <person name="Stajich J.E."/>
            <person name="Spatafora J.W."/>
            <person name="Visel A."/>
            <person name="Grigoriev I.V."/>
        </authorList>
    </citation>
    <scope>NUCLEOTIDE SEQUENCE [LARGE SCALE GENOMIC DNA]</scope>
    <source>
        <strain evidence="2">finn</strain>
    </source>
</reference>
<keyword evidence="2" id="KW-1185">Reference proteome</keyword>
<organism evidence="1 2">
    <name type="scientific">Piromyces finnis</name>
    <dbReference type="NCBI Taxonomy" id="1754191"/>
    <lineage>
        <taxon>Eukaryota</taxon>
        <taxon>Fungi</taxon>
        <taxon>Fungi incertae sedis</taxon>
        <taxon>Chytridiomycota</taxon>
        <taxon>Chytridiomycota incertae sedis</taxon>
        <taxon>Neocallimastigomycetes</taxon>
        <taxon>Neocallimastigales</taxon>
        <taxon>Neocallimastigaceae</taxon>
        <taxon>Piromyces</taxon>
    </lineage>
</organism>
<dbReference type="EMBL" id="MCFH01000002">
    <property type="protein sequence ID" value="ORX60212.1"/>
    <property type="molecule type" value="Genomic_DNA"/>
</dbReference>
<dbReference type="Proteomes" id="UP000193719">
    <property type="component" value="Unassembled WGS sequence"/>
</dbReference>
<proteinExistence type="predicted"/>